<dbReference type="Pfam" id="PF00444">
    <property type="entry name" value="Ribosomal_L36"/>
    <property type="match status" value="1"/>
</dbReference>
<evidence type="ECO:0000256" key="3">
    <source>
        <dbReference type="ARBA" id="ARBA00022946"/>
    </source>
</evidence>
<evidence type="ECO:0000256" key="5">
    <source>
        <dbReference type="ARBA" id="ARBA00023128"/>
    </source>
</evidence>
<evidence type="ECO:0000256" key="6">
    <source>
        <dbReference type="ARBA" id="ARBA00023274"/>
    </source>
</evidence>
<dbReference type="AlphaFoldDB" id="A0AAN9APF5"/>
<dbReference type="HAMAP" id="MF_00251">
    <property type="entry name" value="Ribosomal_bL36"/>
    <property type="match status" value="1"/>
</dbReference>
<proteinExistence type="inferred from homology"/>
<dbReference type="InterPro" id="IPR000473">
    <property type="entry name" value="Ribosomal_bL36"/>
</dbReference>
<dbReference type="InterPro" id="IPR052143">
    <property type="entry name" value="Mitoribosomal_bL36m"/>
</dbReference>
<keyword evidence="4 7" id="KW-0689">Ribosomal protein</keyword>
<sequence length="186" mass="20809">MASVLRAAVGRVAASVGHAISAVSRPVAPTYQRCVTNVQKPSHSFSTFGSQVVSTSAQTSSPPSGILTSSLNSAVKPGIFVAGNRFGPLTLTPSRCYHVRVALKKRCSGCYFVRRKGRLYVDCKVKPRHKQMQVMSKRKTWKEDYSKGNIERAIYWKYDGDKRYYMLGDNQYARHDWLKEKIGVTV</sequence>
<dbReference type="GO" id="GO:0006412">
    <property type="term" value="P:translation"/>
    <property type="evidence" value="ECO:0007669"/>
    <property type="project" value="InterPro"/>
</dbReference>
<dbReference type="SUPFAM" id="SSF57840">
    <property type="entry name" value="Ribosomal protein L36"/>
    <property type="match status" value="1"/>
</dbReference>
<dbReference type="GO" id="GO:0005762">
    <property type="term" value="C:mitochondrial large ribosomal subunit"/>
    <property type="evidence" value="ECO:0007669"/>
    <property type="project" value="TreeGrafter"/>
</dbReference>
<gene>
    <name evidence="8" type="ORF">V1264_010459</name>
</gene>
<evidence type="ECO:0000313" key="8">
    <source>
        <dbReference type="EMBL" id="KAK7090697.1"/>
    </source>
</evidence>
<comment type="similarity">
    <text evidence="2 7">Belongs to the bacterial ribosomal protein bL36 family.</text>
</comment>
<dbReference type="PROSITE" id="PS00828">
    <property type="entry name" value="RIBOSOMAL_L36"/>
    <property type="match status" value="1"/>
</dbReference>
<evidence type="ECO:0000256" key="1">
    <source>
        <dbReference type="ARBA" id="ARBA00004173"/>
    </source>
</evidence>
<dbReference type="GO" id="GO:0003735">
    <property type="term" value="F:structural constituent of ribosome"/>
    <property type="evidence" value="ECO:0007669"/>
    <property type="project" value="InterPro"/>
</dbReference>
<organism evidence="8 9">
    <name type="scientific">Littorina saxatilis</name>
    <dbReference type="NCBI Taxonomy" id="31220"/>
    <lineage>
        <taxon>Eukaryota</taxon>
        <taxon>Metazoa</taxon>
        <taxon>Spiralia</taxon>
        <taxon>Lophotrochozoa</taxon>
        <taxon>Mollusca</taxon>
        <taxon>Gastropoda</taxon>
        <taxon>Caenogastropoda</taxon>
        <taxon>Littorinimorpha</taxon>
        <taxon>Littorinoidea</taxon>
        <taxon>Littorinidae</taxon>
        <taxon>Littorina</taxon>
    </lineage>
</organism>
<keyword evidence="6 7" id="KW-0687">Ribonucleoprotein</keyword>
<name>A0AAN9APF5_9CAEN</name>
<keyword evidence="5" id="KW-0496">Mitochondrion</keyword>
<evidence type="ECO:0000256" key="4">
    <source>
        <dbReference type="ARBA" id="ARBA00022980"/>
    </source>
</evidence>
<keyword evidence="3" id="KW-0809">Transit peptide</keyword>
<dbReference type="Proteomes" id="UP001374579">
    <property type="component" value="Unassembled WGS sequence"/>
</dbReference>
<keyword evidence="9" id="KW-1185">Reference proteome</keyword>
<evidence type="ECO:0000256" key="7">
    <source>
        <dbReference type="RuleBase" id="RU000570"/>
    </source>
</evidence>
<protein>
    <recommendedName>
        <fullName evidence="7">Ribosomal protein</fullName>
    </recommendedName>
</protein>
<dbReference type="PANTHER" id="PTHR46909">
    <property type="entry name" value="39S RIBOSOMAL PROTEIN L36, MITOCHONDRIAL"/>
    <property type="match status" value="1"/>
</dbReference>
<comment type="caution">
    <text evidence="8">The sequence shown here is derived from an EMBL/GenBank/DDBJ whole genome shotgun (WGS) entry which is preliminary data.</text>
</comment>
<evidence type="ECO:0000256" key="2">
    <source>
        <dbReference type="ARBA" id="ARBA00007645"/>
    </source>
</evidence>
<dbReference type="InterPro" id="IPR035977">
    <property type="entry name" value="Ribosomal_bL36_sp"/>
</dbReference>
<comment type="subcellular location">
    <subcellularLocation>
        <location evidence="1">Mitochondrion</location>
    </subcellularLocation>
</comment>
<reference evidence="8 9" key="1">
    <citation type="submission" date="2024-02" db="EMBL/GenBank/DDBJ databases">
        <title>Chromosome-scale genome assembly of the rough periwinkle Littorina saxatilis.</title>
        <authorList>
            <person name="De Jode A."/>
            <person name="Faria R."/>
            <person name="Formenti G."/>
            <person name="Sims Y."/>
            <person name="Smith T.P."/>
            <person name="Tracey A."/>
            <person name="Wood J.M.D."/>
            <person name="Zagrodzka Z.B."/>
            <person name="Johannesson K."/>
            <person name="Butlin R.K."/>
            <person name="Leder E.H."/>
        </authorList>
    </citation>
    <scope>NUCLEOTIDE SEQUENCE [LARGE SCALE GENOMIC DNA]</scope>
    <source>
        <strain evidence="8">Snail1</strain>
        <tissue evidence="8">Muscle</tissue>
    </source>
</reference>
<evidence type="ECO:0000313" key="9">
    <source>
        <dbReference type="Proteomes" id="UP001374579"/>
    </source>
</evidence>
<dbReference type="EMBL" id="JBAMIC010000024">
    <property type="protein sequence ID" value="KAK7090697.1"/>
    <property type="molecule type" value="Genomic_DNA"/>
</dbReference>
<dbReference type="NCBIfam" id="TIGR01022">
    <property type="entry name" value="rpmJ_bact"/>
    <property type="match status" value="1"/>
</dbReference>
<accession>A0AAN9APF5</accession>
<dbReference type="PANTHER" id="PTHR46909:SF1">
    <property type="entry name" value="LARGE RIBOSOMAL SUBUNIT PROTEIN BL36M"/>
    <property type="match status" value="1"/>
</dbReference>